<keyword evidence="1" id="KW-0812">Transmembrane</keyword>
<dbReference type="EMBL" id="MSYM01000005">
    <property type="protein sequence ID" value="OLP08109.1"/>
    <property type="molecule type" value="Genomic_DNA"/>
</dbReference>
<organism evidence="2 3">
    <name type="scientific">Rhodoferax antarcticus ANT.BR</name>
    <dbReference type="NCBI Taxonomy" id="1111071"/>
    <lineage>
        <taxon>Bacteria</taxon>
        <taxon>Pseudomonadati</taxon>
        <taxon>Pseudomonadota</taxon>
        <taxon>Betaproteobacteria</taxon>
        <taxon>Burkholderiales</taxon>
        <taxon>Comamonadaceae</taxon>
        <taxon>Rhodoferax</taxon>
    </lineage>
</organism>
<keyword evidence="1" id="KW-1133">Transmembrane helix</keyword>
<sequence length="55" mass="6100">MLFVAMNGHISPGLASLVIQVQVFFTIGLAPVMAGLALNLLWPMLRQRLLRRPAR</sequence>
<gene>
    <name evidence="2" type="ORF">BLL52_0397</name>
</gene>
<name>A0A1Q8YJK6_9BURK</name>
<feature type="transmembrane region" description="Helical" evidence="1">
    <location>
        <begin position="20"/>
        <end position="42"/>
    </location>
</feature>
<protein>
    <submittedName>
        <fullName evidence="2">Uncharacterized protein</fullName>
    </submittedName>
</protein>
<evidence type="ECO:0000313" key="2">
    <source>
        <dbReference type="EMBL" id="OLP08109.1"/>
    </source>
</evidence>
<evidence type="ECO:0000256" key="1">
    <source>
        <dbReference type="SAM" id="Phobius"/>
    </source>
</evidence>
<keyword evidence="3" id="KW-1185">Reference proteome</keyword>
<reference evidence="2 3" key="1">
    <citation type="submission" date="2017-01" db="EMBL/GenBank/DDBJ databases">
        <title>Genome sequence of Rhodoferax antarcticus ANT.BR, a psychrophilic purple nonsulfur bacterium from an Antarctic microbial mat.</title>
        <authorList>
            <person name="Baker J."/>
            <person name="Riester C."/>
            <person name="Skinner B."/>
            <person name="Newell A."/>
            <person name="Swingley W."/>
            <person name="Madigan M."/>
            <person name="Jung D."/>
            <person name="Asao M."/>
            <person name="Chen M."/>
            <person name="Loughlin P."/>
            <person name="Pan H."/>
            <person name="Lin S."/>
            <person name="Li N."/>
            <person name="Shaw J."/>
            <person name="Prado M."/>
            <person name="Sherman C."/>
            <person name="Li X."/>
            <person name="Tang J."/>
            <person name="Blankenship R."/>
            <person name="Zhao T."/>
            <person name="Touchman J."/>
            <person name="Sattley M."/>
        </authorList>
    </citation>
    <scope>NUCLEOTIDE SEQUENCE [LARGE SCALE GENOMIC DNA]</scope>
    <source>
        <strain evidence="2 3">ANT.BR</strain>
    </source>
</reference>
<evidence type="ECO:0000313" key="3">
    <source>
        <dbReference type="Proteomes" id="UP000185911"/>
    </source>
</evidence>
<comment type="caution">
    <text evidence="2">The sequence shown here is derived from an EMBL/GenBank/DDBJ whole genome shotgun (WGS) entry which is preliminary data.</text>
</comment>
<dbReference type="STRING" id="81479.RA876_16070"/>
<proteinExistence type="predicted"/>
<accession>A0A1Q8YJK6</accession>
<keyword evidence="1" id="KW-0472">Membrane</keyword>
<dbReference type="AlphaFoldDB" id="A0A1Q8YJK6"/>
<dbReference type="Proteomes" id="UP000185911">
    <property type="component" value="Unassembled WGS sequence"/>
</dbReference>